<accession>A6ZT84</accession>
<feature type="compositionally biased region" description="Polar residues" evidence="1">
    <location>
        <begin position="433"/>
        <end position="453"/>
    </location>
</feature>
<sequence length="453" mass="52056">MMDISPTCYGYIDDEQDLALVFQGVFNGNLRCIERRPYDAEKVELVNPGNIFVFNEEKSGIKRWTDGFSWSPSRISGKFLVYREYNRLGSTQDLPLHNVFEYNIFERAHRKYFYTGLLKKTFSLKFNMDPTDSTKLETFHLIAYYTEKDIHQGSLRRPSENPFFHKFRPSQKLLDALQKVAVGNGRSNPSKNNERGRTKAHNYKTRRSLSSSPSYCDLLNNYNNHPGNIPVRTAVQLPLTTFNNAPREMHQQQHRQQQQYLLPIDEQNKLPLPYMQHQPQPIGVYNPNYQPGLRRTVSQPMIFCNTYNTLPQQPTAAPCERRGVSPSVIYSSNTLSPIPYQNIDPYSSRSGPECNHSKAPIAPTMMPPVHHILVHDYRQPKPVTDSINPPNVNITTSTTNKNLDGIYILPAPRMNPPAQTQYQMIHAPDSMQHPPTFSKNNTSSNPKSHQYSK</sequence>
<evidence type="ECO:0000256" key="1">
    <source>
        <dbReference type="SAM" id="MobiDB-lite"/>
    </source>
</evidence>
<name>A6ZT84_YEAS7</name>
<dbReference type="Proteomes" id="UP000007060">
    <property type="component" value="Unassembled WGS sequence"/>
</dbReference>
<comment type="caution">
    <text evidence="2">The sequence shown here is derived from an EMBL/GenBank/DDBJ whole genome shotgun (WGS) entry which is preliminary data.</text>
</comment>
<feature type="region of interest" description="Disordered" evidence="1">
    <location>
        <begin position="428"/>
        <end position="453"/>
    </location>
</feature>
<dbReference type="GO" id="GO:0003677">
    <property type="term" value="F:DNA binding"/>
    <property type="evidence" value="ECO:0007669"/>
    <property type="project" value="TreeGrafter"/>
</dbReference>
<organism evidence="2 3">
    <name type="scientific">Saccharomyces cerevisiae (strain YJM789)</name>
    <name type="common">Baker's yeast</name>
    <dbReference type="NCBI Taxonomy" id="307796"/>
    <lineage>
        <taxon>Eukaryota</taxon>
        <taxon>Fungi</taxon>
        <taxon>Dikarya</taxon>
        <taxon>Ascomycota</taxon>
        <taxon>Saccharomycotina</taxon>
        <taxon>Saccharomycetes</taxon>
        <taxon>Saccharomycetales</taxon>
        <taxon>Saccharomycetaceae</taxon>
        <taxon>Saccharomyces</taxon>
    </lineage>
</organism>
<dbReference type="PANTHER" id="PTHR28027:SF2">
    <property type="entry name" value="TRANSCRIPTIONAL REGULATOR MIT1"/>
    <property type="match status" value="1"/>
</dbReference>
<dbReference type="EMBL" id="AAFW02000082">
    <property type="protein sequence ID" value="EDN62415.1"/>
    <property type="molecule type" value="Genomic_DNA"/>
</dbReference>
<dbReference type="InterPro" id="IPR018608">
    <property type="entry name" value="Gti1/Pac2"/>
</dbReference>
<reference evidence="2 3" key="1">
    <citation type="journal article" date="2007" name="Proc. Natl. Acad. Sci. U.S.A.">
        <title>Genome sequencing and comparative analysis of Saccharomyces cerevisiae strain YJM789.</title>
        <authorList>
            <person name="Wei W."/>
            <person name="McCusker J.H."/>
            <person name="Hyman R.W."/>
            <person name="Jones T."/>
            <person name="Ning Y."/>
            <person name="Cao Z."/>
            <person name="Gu Z."/>
            <person name="Bruno D."/>
            <person name="Miranda M."/>
            <person name="Nguyen M."/>
            <person name="Wilhelmy J."/>
            <person name="Komp C."/>
            <person name="Tamse R."/>
            <person name="Wang X."/>
            <person name="Jia P."/>
            <person name="Luedi P."/>
            <person name="Oefner P.J."/>
            <person name="David L."/>
            <person name="Dietrich F.S."/>
            <person name="Li Y."/>
            <person name="Davis R.W."/>
            <person name="Steinmetz L.M."/>
        </authorList>
    </citation>
    <scope>NUCLEOTIDE SEQUENCE [LARGE SCALE GENOMIC DNA]</scope>
    <source>
        <strain evidence="2 3">YJM789</strain>
    </source>
</reference>
<feature type="compositionally biased region" description="Basic residues" evidence="1">
    <location>
        <begin position="198"/>
        <end position="207"/>
    </location>
</feature>
<protein>
    <submittedName>
        <fullName evidence="2">Conserved protein</fullName>
    </submittedName>
</protein>
<dbReference type="HOGENOM" id="CLU_605819_0_0_1"/>
<dbReference type="Pfam" id="PF09729">
    <property type="entry name" value="Gti1_Pac2"/>
    <property type="match status" value="1"/>
</dbReference>
<gene>
    <name evidence="2" type="ORF">SCY_2568</name>
</gene>
<evidence type="ECO:0000313" key="3">
    <source>
        <dbReference type="Proteomes" id="UP000007060"/>
    </source>
</evidence>
<proteinExistence type="predicted"/>
<dbReference type="OrthoDB" id="5572844at2759"/>
<evidence type="ECO:0000313" key="2">
    <source>
        <dbReference type="EMBL" id="EDN62415.1"/>
    </source>
</evidence>
<dbReference type="PANTHER" id="PTHR28027">
    <property type="entry name" value="TRANSCRIPTIONAL REGULATOR MIT1"/>
    <property type="match status" value="1"/>
</dbReference>
<dbReference type="AlphaFoldDB" id="A6ZT84"/>
<feature type="region of interest" description="Disordered" evidence="1">
    <location>
        <begin position="183"/>
        <end position="209"/>
    </location>
</feature>